<dbReference type="InterPro" id="IPR010998">
    <property type="entry name" value="Integrase_recombinase_N"/>
</dbReference>
<evidence type="ECO:0000256" key="1">
    <source>
        <dbReference type="ARBA" id="ARBA00023125"/>
    </source>
</evidence>
<sequence length="304" mass="33408">MRAREWSRVPAGMADTMQHYLQRIAGTMRPGTVKNAELTLREFALLVAAEDTDVTCVAELKRRHVERYRQWLLERPGCPRRTAAPAHRPLDPALALRAVGSQHVDVEVVVPGEGDRLRVQRHRLTRSDVSAHDRLGAVVDTAHRHPAEVRERGPVAVEERGQVLAGGEAAERVARVRQRHVEGVDLRDADMGEDLALVSPVDLGLSPRDDLEPPVQARQLTRADAQFLRDPGPGFLQIELHPLVVDRAPYSWARRSWITLPLSRISDLSIASISGATSSTPAEAADLLLLSSAARPTRGPSGTC</sequence>
<proteinExistence type="predicted"/>
<dbReference type="AlphaFoldDB" id="A0A4Y3VUK2"/>
<evidence type="ECO:0000313" key="2">
    <source>
        <dbReference type="EMBL" id="GEC10652.1"/>
    </source>
</evidence>
<comment type="caution">
    <text evidence="2">The sequence shown here is derived from an EMBL/GenBank/DDBJ whole genome shotgun (WGS) entry which is preliminary data.</text>
</comment>
<accession>A0A4Y3VUK2</accession>
<keyword evidence="3" id="KW-1185">Reference proteome</keyword>
<dbReference type="Proteomes" id="UP000317881">
    <property type="component" value="Unassembled WGS sequence"/>
</dbReference>
<protein>
    <recommendedName>
        <fullName evidence="4">Core-binding (CB) domain-containing protein</fullName>
    </recommendedName>
</protein>
<keyword evidence="1" id="KW-0238">DNA-binding</keyword>
<reference evidence="2 3" key="1">
    <citation type="submission" date="2019-06" db="EMBL/GenBank/DDBJ databases">
        <title>Whole genome shotgun sequence of Streptomyces spinoverrucosus NBRC 14228.</title>
        <authorList>
            <person name="Hosoyama A."/>
            <person name="Uohara A."/>
            <person name="Ohji S."/>
            <person name="Ichikawa N."/>
        </authorList>
    </citation>
    <scope>NUCLEOTIDE SEQUENCE [LARGE SCALE GENOMIC DNA]</scope>
    <source>
        <strain evidence="2 3">NBRC 14228</strain>
    </source>
</reference>
<dbReference type="EMBL" id="BJND01000132">
    <property type="protein sequence ID" value="GEC10652.1"/>
    <property type="molecule type" value="Genomic_DNA"/>
</dbReference>
<dbReference type="Gene3D" id="1.10.150.130">
    <property type="match status" value="1"/>
</dbReference>
<dbReference type="GO" id="GO:0003677">
    <property type="term" value="F:DNA binding"/>
    <property type="evidence" value="ECO:0007669"/>
    <property type="project" value="UniProtKB-KW"/>
</dbReference>
<evidence type="ECO:0000313" key="3">
    <source>
        <dbReference type="Proteomes" id="UP000317881"/>
    </source>
</evidence>
<organism evidence="2 3">
    <name type="scientific">Streptomyces spinoverrucosus</name>
    <dbReference type="NCBI Taxonomy" id="284043"/>
    <lineage>
        <taxon>Bacteria</taxon>
        <taxon>Bacillati</taxon>
        <taxon>Actinomycetota</taxon>
        <taxon>Actinomycetes</taxon>
        <taxon>Kitasatosporales</taxon>
        <taxon>Streptomycetaceae</taxon>
        <taxon>Streptomyces</taxon>
    </lineage>
</organism>
<name>A0A4Y3VUK2_9ACTN</name>
<gene>
    <name evidence="2" type="ORF">SSP24_83070</name>
</gene>
<evidence type="ECO:0008006" key="4">
    <source>
        <dbReference type="Google" id="ProtNLM"/>
    </source>
</evidence>